<evidence type="ECO:0000259" key="6">
    <source>
        <dbReference type="PROSITE" id="PS50145"/>
    </source>
</evidence>
<feature type="domain" description="TRAF-type" evidence="6">
    <location>
        <begin position="113"/>
        <end position="165"/>
    </location>
</feature>
<gene>
    <name evidence="7" type="ORF">Cvel_24223</name>
</gene>
<dbReference type="PhylomeDB" id="A0A0G4H0X7"/>
<dbReference type="InterPro" id="IPR013083">
    <property type="entry name" value="Znf_RING/FYVE/PHD"/>
</dbReference>
<accession>A0A0G4H0X7</accession>
<dbReference type="PANTHER" id="PTHR10131:SF94">
    <property type="entry name" value="TNF RECEPTOR-ASSOCIATED FACTOR 4"/>
    <property type="match status" value="1"/>
</dbReference>
<protein>
    <recommendedName>
        <fullName evidence="8">RING-type domain-containing protein</fullName>
    </recommendedName>
</protein>
<keyword evidence="1 4" id="KW-0479">Metal-binding</keyword>
<evidence type="ECO:0000259" key="5">
    <source>
        <dbReference type="PROSITE" id="PS50089"/>
    </source>
</evidence>
<evidence type="ECO:0000313" key="7">
    <source>
        <dbReference type="EMBL" id="CEM37105.1"/>
    </source>
</evidence>
<keyword evidence="3 4" id="KW-0862">Zinc</keyword>
<dbReference type="PROSITE" id="PS50145">
    <property type="entry name" value="ZF_TRAF"/>
    <property type="match status" value="2"/>
</dbReference>
<reference evidence="7" key="1">
    <citation type="submission" date="2014-11" db="EMBL/GenBank/DDBJ databases">
        <authorList>
            <person name="Otto D Thomas"/>
            <person name="Naeem Raeece"/>
        </authorList>
    </citation>
    <scope>NUCLEOTIDE SEQUENCE</scope>
</reference>
<name>A0A0G4H0X7_9ALVE</name>
<dbReference type="GO" id="GO:0043122">
    <property type="term" value="P:regulation of canonical NF-kappaB signal transduction"/>
    <property type="evidence" value="ECO:0007669"/>
    <property type="project" value="TreeGrafter"/>
</dbReference>
<dbReference type="Pfam" id="PF02176">
    <property type="entry name" value="zf-TRAF"/>
    <property type="match status" value="1"/>
</dbReference>
<dbReference type="SUPFAM" id="SSF49599">
    <property type="entry name" value="TRAF domain-like"/>
    <property type="match status" value="2"/>
</dbReference>
<dbReference type="AlphaFoldDB" id="A0A0G4H0X7"/>
<dbReference type="SUPFAM" id="SSF57850">
    <property type="entry name" value="RING/U-box"/>
    <property type="match status" value="1"/>
</dbReference>
<feature type="domain" description="RING-type" evidence="5">
    <location>
        <begin position="31"/>
        <end position="70"/>
    </location>
</feature>
<evidence type="ECO:0000256" key="2">
    <source>
        <dbReference type="ARBA" id="ARBA00022771"/>
    </source>
</evidence>
<sequence length="311" mass="35159">MSNAAADVRRLGLDPSFAAEGFEQLAENALCSICHDYLDVVETDCEARHIFCRPCLQIVYDMRKPCPECRGHFSKIDTAHIRIRSSIEQVKWKCLNHESGCKFTGTKKELERHLDNECEEQETGCPFEGCGERNHRTVISQHKTGCAFRKVPCDHCTQGVPFNAMVQHLSVCDKVPVPCPNGCGQNPPRGELSVHKETDCGEETVSCEVPGCGQQVKRKEMEGHEEESMKKHMRLLTTQLLTNKRETQLLINKRETTKIVKVYMPEYETKAAGLNKGDRLTSAAFSFQNWRFHIWVYPKGEIIASEGKASV</sequence>
<evidence type="ECO:0008006" key="8">
    <source>
        <dbReference type="Google" id="ProtNLM"/>
    </source>
</evidence>
<keyword evidence="2 4" id="KW-0863">Zinc-finger</keyword>
<evidence type="ECO:0000256" key="4">
    <source>
        <dbReference type="PROSITE-ProRule" id="PRU00207"/>
    </source>
</evidence>
<dbReference type="PANTHER" id="PTHR10131">
    <property type="entry name" value="TNF RECEPTOR ASSOCIATED FACTOR"/>
    <property type="match status" value="1"/>
</dbReference>
<feature type="zinc finger region" description="TRAF-type" evidence="4">
    <location>
        <begin position="113"/>
        <end position="165"/>
    </location>
</feature>
<organism evidence="7">
    <name type="scientific">Chromera velia CCMP2878</name>
    <dbReference type="NCBI Taxonomy" id="1169474"/>
    <lineage>
        <taxon>Eukaryota</taxon>
        <taxon>Sar</taxon>
        <taxon>Alveolata</taxon>
        <taxon>Colpodellida</taxon>
        <taxon>Chromeraceae</taxon>
        <taxon>Chromera</taxon>
    </lineage>
</organism>
<dbReference type="FunFam" id="3.30.40.10:FF:000121">
    <property type="entry name" value="TNF receptor-associated factor"/>
    <property type="match status" value="1"/>
</dbReference>
<evidence type="ECO:0000256" key="1">
    <source>
        <dbReference type="ARBA" id="ARBA00022723"/>
    </source>
</evidence>
<dbReference type="VEuPathDB" id="CryptoDB:Cvel_24223"/>
<dbReference type="InterPro" id="IPR001841">
    <property type="entry name" value="Znf_RING"/>
</dbReference>
<feature type="zinc finger region" description="TRAF-type" evidence="4">
    <location>
        <begin position="168"/>
        <end position="222"/>
    </location>
</feature>
<dbReference type="InterPro" id="IPR001293">
    <property type="entry name" value="Znf_TRAF"/>
</dbReference>
<proteinExistence type="predicted"/>
<dbReference type="EMBL" id="CDMZ01001755">
    <property type="protein sequence ID" value="CEM37105.1"/>
    <property type="molecule type" value="Genomic_DNA"/>
</dbReference>
<dbReference type="Gene3D" id="3.30.40.10">
    <property type="entry name" value="Zinc/RING finger domain, C3HC4 (zinc finger)"/>
    <property type="match status" value="3"/>
</dbReference>
<feature type="domain" description="TRAF-type" evidence="6">
    <location>
        <begin position="168"/>
        <end position="222"/>
    </location>
</feature>
<evidence type="ECO:0000256" key="3">
    <source>
        <dbReference type="ARBA" id="ARBA00022833"/>
    </source>
</evidence>
<dbReference type="GO" id="GO:0008270">
    <property type="term" value="F:zinc ion binding"/>
    <property type="evidence" value="ECO:0007669"/>
    <property type="project" value="UniProtKB-KW"/>
</dbReference>
<dbReference type="PROSITE" id="PS50089">
    <property type="entry name" value="ZF_RING_2"/>
    <property type="match status" value="1"/>
</dbReference>